<organism evidence="1 2">
    <name type="scientific">Ustilago hordei</name>
    <name type="common">Barley covered smut fungus</name>
    <dbReference type="NCBI Taxonomy" id="120017"/>
    <lineage>
        <taxon>Eukaryota</taxon>
        <taxon>Fungi</taxon>
        <taxon>Dikarya</taxon>
        <taxon>Basidiomycota</taxon>
        <taxon>Ustilaginomycotina</taxon>
        <taxon>Ustilaginomycetes</taxon>
        <taxon>Ustilaginales</taxon>
        <taxon>Ustilaginaceae</taxon>
        <taxon>Ustilago</taxon>
    </lineage>
</organism>
<sequence>MTLTVIPVLDVMSGSCAAPMRSLAFTSFKHQPWVARSQSLPLIPTTCGPPFPRRPQVMLEHATQHLPSQCFPRGHPALFVGA</sequence>
<dbReference type="HOGENOM" id="CLU_2560009_0_0_1"/>
<dbReference type="AlphaFoldDB" id="I2G2G5"/>
<dbReference type="EMBL" id="CAGI01000182">
    <property type="protein sequence ID" value="CCF53358.1"/>
    <property type="molecule type" value="Genomic_DNA"/>
</dbReference>
<comment type="caution">
    <text evidence="1">The sequence shown here is derived from an EMBL/GenBank/DDBJ whole genome shotgun (WGS) entry which is preliminary data.</text>
</comment>
<gene>
    <name evidence="1" type="ORF">UHOR_02474</name>
</gene>
<reference evidence="1 2" key="1">
    <citation type="journal article" date="2012" name="Plant Cell">
        <title>Genome comparison of barley and maize smut fungi reveals targeted loss of RNA silencing components and species-specific presence of transposable elements.</title>
        <authorList>
            <person name="Laurie J.D."/>
            <person name="Ali S."/>
            <person name="Linning R."/>
            <person name="Mannhaupt G."/>
            <person name="Wong P."/>
            <person name="Gueldener U."/>
            <person name="Muensterkoetter M."/>
            <person name="Moore R."/>
            <person name="Kahmann R."/>
            <person name="Bakkeren G."/>
            <person name="Schirawski J."/>
        </authorList>
    </citation>
    <scope>NUCLEOTIDE SEQUENCE [LARGE SCALE GENOMIC DNA]</scope>
    <source>
        <strain evidence="2">Uh4875-4</strain>
    </source>
</reference>
<proteinExistence type="predicted"/>
<name>I2G2G5_USTHO</name>
<evidence type="ECO:0000313" key="1">
    <source>
        <dbReference type="EMBL" id="CCF53358.1"/>
    </source>
</evidence>
<keyword evidence="2" id="KW-1185">Reference proteome</keyword>
<accession>I2G2G5</accession>
<protein>
    <submittedName>
        <fullName evidence="1">Uncharacterized protein</fullName>
    </submittedName>
</protein>
<dbReference type="Proteomes" id="UP000006174">
    <property type="component" value="Unassembled WGS sequence"/>
</dbReference>
<evidence type="ECO:0000313" key="2">
    <source>
        <dbReference type="Proteomes" id="UP000006174"/>
    </source>
</evidence>